<dbReference type="SMART" id="SM00852">
    <property type="entry name" value="MoCF_biosynth"/>
    <property type="match status" value="1"/>
</dbReference>
<dbReference type="InterPro" id="IPR001453">
    <property type="entry name" value="MoaB/Mog_dom"/>
</dbReference>
<dbReference type="AlphaFoldDB" id="A0A126ZYT5"/>
<dbReference type="Proteomes" id="UP000070134">
    <property type="component" value="Chromosome"/>
</dbReference>
<evidence type="ECO:0000259" key="3">
    <source>
        <dbReference type="SMART" id="SM00852"/>
    </source>
</evidence>
<dbReference type="InterPro" id="IPR036425">
    <property type="entry name" value="MoaB/Mog-like_dom_sf"/>
</dbReference>
<evidence type="ECO:0000256" key="1">
    <source>
        <dbReference type="ARBA" id="ARBA00005046"/>
    </source>
</evidence>
<dbReference type="GO" id="GO:0016779">
    <property type="term" value="F:nucleotidyltransferase activity"/>
    <property type="evidence" value="ECO:0007669"/>
    <property type="project" value="UniProtKB-KW"/>
</dbReference>
<dbReference type="RefSeq" id="WP_066497250.1">
    <property type="nucleotide sequence ID" value="NZ_BJMO01000014.1"/>
</dbReference>
<keyword evidence="5" id="KW-1185">Reference proteome</keyword>
<protein>
    <submittedName>
        <fullName evidence="4">Molybdopterin adenylyltransferase</fullName>
    </submittedName>
</protein>
<keyword evidence="4" id="KW-0808">Transferase</keyword>
<keyword evidence="2" id="KW-0501">Molybdenum cofactor biosynthesis</keyword>
<dbReference type="PANTHER" id="PTHR43764:SF1">
    <property type="entry name" value="MOLYBDOPTERIN MOLYBDOTRANSFERASE"/>
    <property type="match status" value="1"/>
</dbReference>
<dbReference type="SUPFAM" id="SSF53218">
    <property type="entry name" value="Molybdenum cofactor biosynthesis proteins"/>
    <property type="match status" value="1"/>
</dbReference>
<dbReference type="KEGG" id="satk:SA2016_1672"/>
<dbReference type="Pfam" id="PF00994">
    <property type="entry name" value="MoCF_biosynth"/>
    <property type="match status" value="1"/>
</dbReference>
<dbReference type="EMBL" id="CP014518">
    <property type="protein sequence ID" value="AMM32348.1"/>
    <property type="molecule type" value="Genomic_DNA"/>
</dbReference>
<dbReference type="InterPro" id="IPR051920">
    <property type="entry name" value="MPT_Adenylyltrnsfr/MoaC-Rel"/>
</dbReference>
<gene>
    <name evidence="4" type="ORF">SA2016_1672</name>
</gene>
<keyword evidence="4" id="KW-0548">Nucleotidyltransferase</keyword>
<proteinExistence type="predicted"/>
<evidence type="ECO:0000313" key="5">
    <source>
        <dbReference type="Proteomes" id="UP000070134"/>
    </source>
</evidence>
<name>A0A126ZYT5_9MICC</name>
<comment type="pathway">
    <text evidence="1">Cofactor biosynthesis; molybdopterin biosynthesis.</text>
</comment>
<dbReference type="Gene3D" id="3.40.980.10">
    <property type="entry name" value="MoaB/Mog-like domain"/>
    <property type="match status" value="1"/>
</dbReference>
<dbReference type="CDD" id="cd00886">
    <property type="entry name" value="MogA_MoaB"/>
    <property type="match status" value="1"/>
</dbReference>
<accession>A0A126ZYT5</accession>
<dbReference type="GO" id="GO:0006777">
    <property type="term" value="P:Mo-molybdopterin cofactor biosynthetic process"/>
    <property type="evidence" value="ECO:0007669"/>
    <property type="project" value="UniProtKB-KW"/>
</dbReference>
<sequence>MSGHDAGPTPEGARRAGIVIASTRAATGVYEDRTGPVVADWLADHGFDVIPPAVVPDGPSVGAALRALLALGPAAIITSGGTGLSPDDVTPEETGPLLDRDVPGIMEALRAAGSTKTPLAALSRGHAGLAGRTFIVNLPGSPSGVMDGLAVLDPIIGHICDQAAGRGGASHDHH</sequence>
<dbReference type="PANTHER" id="PTHR43764">
    <property type="entry name" value="MOLYBDENUM COFACTOR BIOSYNTHESIS"/>
    <property type="match status" value="1"/>
</dbReference>
<organism evidence="4 5">
    <name type="scientific">Sinomonas atrocyanea</name>
    <dbReference type="NCBI Taxonomy" id="37927"/>
    <lineage>
        <taxon>Bacteria</taxon>
        <taxon>Bacillati</taxon>
        <taxon>Actinomycetota</taxon>
        <taxon>Actinomycetes</taxon>
        <taxon>Micrococcales</taxon>
        <taxon>Micrococcaceae</taxon>
        <taxon>Sinomonas</taxon>
    </lineage>
</organism>
<feature type="domain" description="MoaB/Mog" evidence="3">
    <location>
        <begin position="17"/>
        <end position="159"/>
    </location>
</feature>
<dbReference type="PATRIC" id="fig|37927.3.peg.1721"/>
<reference evidence="4 5" key="1">
    <citation type="submission" date="2016-02" db="EMBL/GenBank/DDBJ databases">
        <title>Complete genome of Sinomonas atrocyanea KCTC 3377.</title>
        <authorList>
            <person name="Kim K.M."/>
        </authorList>
    </citation>
    <scope>NUCLEOTIDE SEQUENCE [LARGE SCALE GENOMIC DNA]</scope>
    <source>
        <strain evidence="4 5">KCTC 3377</strain>
    </source>
</reference>
<dbReference type="STRING" id="37927.SA2016_1672"/>
<evidence type="ECO:0000313" key="4">
    <source>
        <dbReference type="EMBL" id="AMM32348.1"/>
    </source>
</evidence>
<evidence type="ECO:0000256" key="2">
    <source>
        <dbReference type="ARBA" id="ARBA00023150"/>
    </source>
</evidence>
<dbReference type="OrthoDB" id="9794429at2"/>